<name>A0ABT1BRQ9_9BURK</name>
<dbReference type="Pfam" id="PF13439">
    <property type="entry name" value="Glyco_transf_4"/>
    <property type="match status" value="1"/>
</dbReference>
<dbReference type="PANTHER" id="PTHR45947:SF15">
    <property type="entry name" value="TEICHURONIC ACID BIOSYNTHESIS GLYCOSYLTRANSFERASE TUAC-RELATED"/>
    <property type="match status" value="1"/>
</dbReference>
<dbReference type="Proteomes" id="UP001204851">
    <property type="component" value="Unassembled WGS sequence"/>
</dbReference>
<dbReference type="PANTHER" id="PTHR45947">
    <property type="entry name" value="SULFOQUINOVOSYL TRANSFERASE SQD2"/>
    <property type="match status" value="1"/>
</dbReference>
<dbReference type="SUPFAM" id="SSF53756">
    <property type="entry name" value="UDP-Glycosyltransferase/glycogen phosphorylase"/>
    <property type="match status" value="1"/>
</dbReference>
<reference evidence="2 3" key="1">
    <citation type="submission" date="2022-06" db="EMBL/GenBank/DDBJ databases">
        <title>Ideonella sp. NS12-5 Genome sequencing and assembly.</title>
        <authorList>
            <person name="Jung Y."/>
        </authorList>
    </citation>
    <scope>NUCLEOTIDE SEQUENCE [LARGE SCALE GENOMIC DNA]</scope>
    <source>
        <strain evidence="2 3">NS12-5</strain>
    </source>
</reference>
<dbReference type="Gene3D" id="3.40.50.2000">
    <property type="entry name" value="Glycogen Phosphorylase B"/>
    <property type="match status" value="2"/>
</dbReference>
<dbReference type="EMBL" id="JAMXMC010000014">
    <property type="protein sequence ID" value="MCO5978910.1"/>
    <property type="molecule type" value="Genomic_DNA"/>
</dbReference>
<dbReference type="RefSeq" id="WP_252771875.1">
    <property type="nucleotide sequence ID" value="NZ_JAMXMC010000014.1"/>
</dbReference>
<protein>
    <submittedName>
        <fullName evidence="2">Glycosyltransferase family 4 protein</fullName>
    </submittedName>
</protein>
<dbReference type="Pfam" id="PF13692">
    <property type="entry name" value="Glyco_trans_1_4"/>
    <property type="match status" value="1"/>
</dbReference>
<proteinExistence type="predicted"/>
<accession>A0ABT1BRQ9</accession>
<feature type="domain" description="Glycosyltransferase subfamily 4-like N-terminal" evidence="1">
    <location>
        <begin position="95"/>
        <end position="204"/>
    </location>
</feature>
<sequence>MRIAYFVNQYPKVSHTFIRREIQALEALGLSVERIALRSPVEELVDPQDLVELGRTRLLLDAPMREFLWAMLTALPRWPAAWRLMARLAWRNRIPVAKLGIAFAEACLLKAWLQHGAVSHVHVHFGTNSALVMLLCRSLGGPGYSMTVHGPEEFDAPHALALTEKAKSARFVVAISSFGRSQLMRWLDPADWPKVQVVHCGLDSTYWARAKVPVPAGEPAQLVCVGRLSPEKGQILLLQALRKALDQGADLRVVLAGDGPMRPQLESDIRALNLADHVCITGWIGNTEVQDLLLASRALVSASFAEGLPVVMMEALALRRPVLGTCVAGIPELVEPGRSGWLVPAGDVEALAQAMLAVARMPVPELDAWGEHGFARARQQHAAETEAAKLAQLLKACVPPLERSTETLP</sequence>
<evidence type="ECO:0000313" key="3">
    <source>
        <dbReference type="Proteomes" id="UP001204851"/>
    </source>
</evidence>
<organism evidence="2 3">
    <name type="scientific">Ideonella oryzae</name>
    <dbReference type="NCBI Taxonomy" id="2937441"/>
    <lineage>
        <taxon>Bacteria</taxon>
        <taxon>Pseudomonadati</taxon>
        <taxon>Pseudomonadota</taxon>
        <taxon>Betaproteobacteria</taxon>
        <taxon>Burkholderiales</taxon>
        <taxon>Sphaerotilaceae</taxon>
        <taxon>Ideonella</taxon>
    </lineage>
</organism>
<dbReference type="InterPro" id="IPR028098">
    <property type="entry name" value="Glyco_trans_4-like_N"/>
</dbReference>
<evidence type="ECO:0000259" key="1">
    <source>
        <dbReference type="Pfam" id="PF13439"/>
    </source>
</evidence>
<gene>
    <name evidence="2" type="ORF">M0L44_19605</name>
</gene>
<keyword evidence="3" id="KW-1185">Reference proteome</keyword>
<dbReference type="CDD" id="cd03801">
    <property type="entry name" value="GT4_PimA-like"/>
    <property type="match status" value="1"/>
</dbReference>
<comment type="caution">
    <text evidence="2">The sequence shown here is derived from an EMBL/GenBank/DDBJ whole genome shotgun (WGS) entry which is preliminary data.</text>
</comment>
<evidence type="ECO:0000313" key="2">
    <source>
        <dbReference type="EMBL" id="MCO5978910.1"/>
    </source>
</evidence>
<dbReference type="InterPro" id="IPR050194">
    <property type="entry name" value="Glycosyltransferase_grp1"/>
</dbReference>